<feature type="transmembrane region" description="Helical" evidence="1">
    <location>
        <begin position="15"/>
        <end position="37"/>
    </location>
</feature>
<evidence type="ECO:0000313" key="2">
    <source>
        <dbReference type="EMBL" id="EMD99934.1"/>
    </source>
</evidence>
<comment type="caution">
    <text evidence="2">The sequence shown here is derived from an EMBL/GenBank/DDBJ whole genome shotgun (WGS) entry which is preliminary data.</text>
</comment>
<accession>M2UMY7</accession>
<evidence type="ECO:0008006" key="4">
    <source>
        <dbReference type="Google" id="ProtNLM"/>
    </source>
</evidence>
<feature type="transmembrane region" description="Helical" evidence="1">
    <location>
        <begin position="75"/>
        <end position="92"/>
    </location>
</feature>
<dbReference type="EMBL" id="AOBS01000052">
    <property type="protein sequence ID" value="EMD99934.1"/>
    <property type="molecule type" value="Genomic_DNA"/>
</dbReference>
<keyword evidence="1" id="KW-0472">Membrane</keyword>
<keyword evidence="1" id="KW-0812">Transmembrane</keyword>
<dbReference type="OrthoDB" id="8911335at2"/>
<dbReference type="Proteomes" id="UP000011700">
    <property type="component" value="Unassembled WGS sequence"/>
</dbReference>
<dbReference type="AlphaFoldDB" id="M2UMY7"/>
<dbReference type="eggNOG" id="ENOG5032YDC">
    <property type="taxonomic scope" value="Bacteria"/>
</dbReference>
<evidence type="ECO:0000256" key="1">
    <source>
        <dbReference type="SAM" id="Phobius"/>
    </source>
</evidence>
<protein>
    <recommendedName>
        <fullName evidence="4">Transmembrane protein</fullName>
    </recommendedName>
</protein>
<keyword evidence="1" id="KW-1133">Transmembrane helix</keyword>
<reference evidence="2 3" key="1">
    <citation type="journal article" date="2013" name="Genome Announc.">
        <title>Draft Genome of Pseudomonas stutzeri Strain NF13, a Nitrogen Fixer Isolated from the Galapagos Rift Hydrothermal Vent.</title>
        <authorList>
            <person name="Pena A."/>
            <person name="Busquets A."/>
            <person name="Gomila M."/>
            <person name="Mayol J."/>
            <person name="Bosch R."/>
            <person name="Nogales B."/>
            <person name="Garcia-Valdes E."/>
            <person name="Bennasar A."/>
            <person name="Lalucat J."/>
        </authorList>
    </citation>
    <scope>NUCLEOTIDE SEQUENCE [LARGE SCALE GENOMIC DNA]</scope>
    <source>
        <strain evidence="2 3">NF13</strain>
    </source>
</reference>
<dbReference type="PATRIC" id="fig|1212548.4.peg.2381"/>
<proteinExistence type="predicted"/>
<sequence length="97" mass="10444">MSRRVDPGRHWPAKLLAGLIAGLALALALSGWFAWFGPGGSATLNKYQVTMWLVPPLWLAALGTCWAFRSGWRAWGWLGGLAVLAWAGLALARQIGS</sequence>
<feature type="transmembrane region" description="Helical" evidence="1">
    <location>
        <begin position="49"/>
        <end position="69"/>
    </location>
</feature>
<name>M2UMY7_STUST</name>
<organism evidence="2 3">
    <name type="scientific">Stutzerimonas stutzeri NF13</name>
    <dbReference type="NCBI Taxonomy" id="1212548"/>
    <lineage>
        <taxon>Bacteria</taxon>
        <taxon>Pseudomonadati</taxon>
        <taxon>Pseudomonadota</taxon>
        <taxon>Gammaproteobacteria</taxon>
        <taxon>Pseudomonadales</taxon>
        <taxon>Pseudomonadaceae</taxon>
        <taxon>Stutzerimonas</taxon>
    </lineage>
</organism>
<gene>
    <name evidence="2" type="ORF">B381_12141</name>
</gene>
<evidence type="ECO:0000313" key="3">
    <source>
        <dbReference type="Proteomes" id="UP000011700"/>
    </source>
</evidence>
<dbReference type="RefSeq" id="WP_003301076.1">
    <property type="nucleotide sequence ID" value="NZ_AOBS01000052.1"/>
</dbReference>